<dbReference type="InterPro" id="IPR027443">
    <property type="entry name" value="IPNS-like_sf"/>
</dbReference>
<dbReference type="PROSITE" id="PS51471">
    <property type="entry name" value="FE2OG_OXY"/>
    <property type="match status" value="1"/>
</dbReference>
<dbReference type="AlphaFoldDB" id="A0A381TGX1"/>
<reference evidence="6" key="1">
    <citation type="submission" date="2018-05" db="EMBL/GenBank/DDBJ databases">
        <authorList>
            <person name="Lanie J.A."/>
            <person name="Ng W.-L."/>
            <person name="Kazmierczak K.M."/>
            <person name="Andrzejewski T.M."/>
            <person name="Davidsen T.M."/>
            <person name="Wayne K.J."/>
            <person name="Tettelin H."/>
            <person name="Glass J.I."/>
            <person name="Rusch D."/>
            <person name="Podicherti R."/>
            <person name="Tsui H.-C.T."/>
            <person name="Winkler M.E."/>
        </authorList>
    </citation>
    <scope>NUCLEOTIDE SEQUENCE</scope>
</reference>
<comment type="similarity">
    <text evidence="1">Belongs to the iron/ascorbate-dependent oxidoreductase family.</text>
</comment>
<keyword evidence="3" id="KW-0560">Oxidoreductase</keyword>
<dbReference type="Gene3D" id="2.60.120.330">
    <property type="entry name" value="B-lactam Antibiotic, Isopenicillin N Synthase, Chain"/>
    <property type="match status" value="1"/>
</dbReference>
<dbReference type="SUPFAM" id="SSF51197">
    <property type="entry name" value="Clavaminate synthase-like"/>
    <property type="match status" value="1"/>
</dbReference>
<dbReference type="GO" id="GO:0016491">
    <property type="term" value="F:oxidoreductase activity"/>
    <property type="evidence" value="ECO:0007669"/>
    <property type="project" value="UniProtKB-KW"/>
</dbReference>
<dbReference type="EMBL" id="UINC01004577">
    <property type="protein sequence ID" value="SVA15356.1"/>
    <property type="molecule type" value="Genomic_DNA"/>
</dbReference>
<name>A0A381TGX1_9ZZZZ</name>
<dbReference type="PANTHER" id="PTHR10209">
    <property type="entry name" value="OXIDOREDUCTASE, 2OG-FE II OXYGENASE FAMILY PROTEIN"/>
    <property type="match status" value="1"/>
</dbReference>
<dbReference type="Pfam" id="PF03171">
    <property type="entry name" value="2OG-FeII_Oxy"/>
    <property type="match status" value="1"/>
</dbReference>
<proteinExistence type="inferred from homology"/>
<feature type="domain" description="Fe2OG dioxygenase" evidence="5">
    <location>
        <begin position="165"/>
        <end position="269"/>
    </location>
</feature>
<evidence type="ECO:0000256" key="2">
    <source>
        <dbReference type="ARBA" id="ARBA00022723"/>
    </source>
</evidence>
<accession>A0A381TGX1</accession>
<evidence type="ECO:0000313" key="6">
    <source>
        <dbReference type="EMBL" id="SVA15356.1"/>
    </source>
</evidence>
<dbReference type="InterPro" id="IPR026992">
    <property type="entry name" value="DIOX_N"/>
</dbReference>
<dbReference type="PANTHER" id="PTHR10209:SF881">
    <property type="entry name" value="FI07970P-RELATED"/>
    <property type="match status" value="1"/>
</dbReference>
<dbReference type="GO" id="GO:0046872">
    <property type="term" value="F:metal ion binding"/>
    <property type="evidence" value="ECO:0007669"/>
    <property type="project" value="UniProtKB-KW"/>
</dbReference>
<keyword evidence="4" id="KW-0408">Iron</keyword>
<dbReference type="InterPro" id="IPR044861">
    <property type="entry name" value="IPNS-like_FE2OG_OXY"/>
</dbReference>
<keyword evidence="2" id="KW-0479">Metal-binding</keyword>
<evidence type="ECO:0000259" key="5">
    <source>
        <dbReference type="PROSITE" id="PS51471"/>
    </source>
</evidence>
<protein>
    <recommendedName>
        <fullName evidence="5">Fe2OG dioxygenase domain-containing protein</fullName>
    </recommendedName>
</protein>
<evidence type="ECO:0000256" key="1">
    <source>
        <dbReference type="ARBA" id="ARBA00008056"/>
    </source>
</evidence>
<sequence>MPLPFSVLSLDLWKKDPRNFSLLLGQNFEKSGFCGISNHSLNKHLIDEVMEIFKEFFSFSEKNKMVYFEPNLGGARGYTPIKVETPKGGYEADVKEFWQTGRTIPHDHPFTKWMPLNKWVTEIPEFKEKVKELFSQFDSLGQILLQSIEIFLDLEEGYFKKVANQGNSVMRSIHYPPVREDDRGERSGAHEDINLVTLLIGGHQPGLEIKTKENKWISIDTEPEVIVCNIGDMLQRLTNHKLISTTHRVNAPKESMHMSRFSVPFFVHPNPNWLIETLDSCCSEDNPKRYPDAILAEDYLQERLKEIKLIS</sequence>
<dbReference type="InterPro" id="IPR005123">
    <property type="entry name" value="Oxoglu/Fe-dep_dioxygenase_dom"/>
</dbReference>
<gene>
    <name evidence="6" type="ORF">METZ01_LOCUS68210</name>
</gene>
<dbReference type="Pfam" id="PF14226">
    <property type="entry name" value="DIOX_N"/>
    <property type="match status" value="1"/>
</dbReference>
<evidence type="ECO:0000256" key="3">
    <source>
        <dbReference type="ARBA" id="ARBA00023002"/>
    </source>
</evidence>
<evidence type="ECO:0000256" key="4">
    <source>
        <dbReference type="ARBA" id="ARBA00023004"/>
    </source>
</evidence>
<organism evidence="6">
    <name type="scientific">marine metagenome</name>
    <dbReference type="NCBI Taxonomy" id="408172"/>
    <lineage>
        <taxon>unclassified sequences</taxon>
        <taxon>metagenomes</taxon>
        <taxon>ecological metagenomes</taxon>
    </lineage>
</organism>